<dbReference type="InterPro" id="IPR002104">
    <property type="entry name" value="Integrase_catalytic"/>
</dbReference>
<dbReference type="Gene3D" id="1.10.150.130">
    <property type="match status" value="1"/>
</dbReference>
<protein>
    <submittedName>
        <fullName evidence="6">Tyrosine-type recombinase/integrase</fullName>
    </submittedName>
</protein>
<proteinExistence type="predicted"/>
<dbReference type="SUPFAM" id="SSF56349">
    <property type="entry name" value="DNA breaking-rejoining enzymes"/>
    <property type="match status" value="2"/>
</dbReference>
<dbReference type="InterPro" id="IPR011010">
    <property type="entry name" value="DNA_brk_join_enz"/>
</dbReference>
<name>A0ABP7IX82_9PSEU</name>
<evidence type="ECO:0000256" key="1">
    <source>
        <dbReference type="ARBA" id="ARBA00023125"/>
    </source>
</evidence>
<dbReference type="PROSITE" id="PS51898">
    <property type="entry name" value="TYR_RECOMBINASE"/>
    <property type="match status" value="1"/>
</dbReference>
<feature type="domain" description="Core-binding (CB)" evidence="5">
    <location>
        <begin position="92"/>
        <end position="186"/>
    </location>
</feature>
<evidence type="ECO:0000256" key="2">
    <source>
        <dbReference type="ARBA" id="ARBA00023172"/>
    </source>
</evidence>
<dbReference type="PANTHER" id="PTHR30349:SF91">
    <property type="entry name" value="INTA PROTEIN"/>
    <property type="match status" value="1"/>
</dbReference>
<sequence length="457" mass="50967">MAQGTVFKRCGCTEVVDGKRRQLGRSCPKLKRPDGAWNPRHGTWYFVLPVVGVGGKRSQMLRGGFESKDAAQDAMDEIKAKASKGIIVNDRLTVGEYLDGWIKGKTDIKRKTRALYQGHIDRYWTPHLGHLRLGDLRVAHVSAVFDAINERNEQVRKGRLRNVKHVGAATMQRIRATLRVALSDALREGLVSVNVASLVKLPSGKSPKPMVWTIEREKRWRAEVAKLVEQGKSYSRARDLVPPPQSVMVWRPDQLGVFLDHVQDHRLYALWFLLSHRGLRRGEACGLEWLDCAMDADVPSATIERQRVVVEGQVIEDTPKSEAGGRVIPLGADGVEVFRAHRVAQKKERLAWGEAWVDSGKVFTQEDGSPLHPDWVSDEFERLIEECDLPPVRLHDLRHGAASIMLAAKVDMKVVQEILGHANLSTTANTYTSVYPEVAAAAAEAVAGFIPRRAKTS</sequence>
<dbReference type="CDD" id="cd01189">
    <property type="entry name" value="INT_ICEBs1_C_like"/>
    <property type="match status" value="1"/>
</dbReference>
<accession>A0ABP7IX82</accession>
<reference evidence="7" key="1">
    <citation type="journal article" date="2019" name="Int. J. Syst. Evol. Microbiol.">
        <title>The Global Catalogue of Microorganisms (GCM) 10K type strain sequencing project: providing services to taxonomists for standard genome sequencing and annotation.</title>
        <authorList>
            <consortium name="The Broad Institute Genomics Platform"/>
            <consortium name="The Broad Institute Genome Sequencing Center for Infectious Disease"/>
            <person name="Wu L."/>
            <person name="Ma J."/>
        </authorList>
    </citation>
    <scope>NUCLEOTIDE SEQUENCE [LARGE SCALE GENOMIC DNA]</scope>
    <source>
        <strain evidence="7">JCM 17017</strain>
    </source>
</reference>
<dbReference type="Pfam" id="PF00589">
    <property type="entry name" value="Phage_integrase"/>
    <property type="match status" value="1"/>
</dbReference>
<dbReference type="InterPro" id="IPR050090">
    <property type="entry name" value="Tyrosine_recombinase_XerCD"/>
</dbReference>
<keyword evidence="7" id="KW-1185">Reference proteome</keyword>
<dbReference type="PANTHER" id="PTHR30349">
    <property type="entry name" value="PHAGE INTEGRASE-RELATED"/>
    <property type="match status" value="1"/>
</dbReference>
<dbReference type="InterPro" id="IPR044068">
    <property type="entry name" value="CB"/>
</dbReference>
<comment type="caution">
    <text evidence="6">The sequence shown here is derived from an EMBL/GenBank/DDBJ whole genome shotgun (WGS) entry which is preliminary data.</text>
</comment>
<dbReference type="InterPro" id="IPR013762">
    <property type="entry name" value="Integrase-like_cat_sf"/>
</dbReference>
<evidence type="ECO:0000313" key="7">
    <source>
        <dbReference type="Proteomes" id="UP001501624"/>
    </source>
</evidence>
<evidence type="ECO:0000259" key="5">
    <source>
        <dbReference type="PROSITE" id="PS51900"/>
    </source>
</evidence>
<feature type="domain" description="Tyr recombinase" evidence="4">
    <location>
        <begin position="245"/>
        <end position="444"/>
    </location>
</feature>
<dbReference type="Pfam" id="PF14657">
    <property type="entry name" value="Arm-DNA-bind_4"/>
    <property type="match status" value="1"/>
</dbReference>
<evidence type="ECO:0000259" key="4">
    <source>
        <dbReference type="PROSITE" id="PS51898"/>
    </source>
</evidence>
<dbReference type="InterPro" id="IPR010998">
    <property type="entry name" value="Integrase_recombinase_N"/>
</dbReference>
<organism evidence="6 7">
    <name type="scientific">Amycolatopsis tucumanensis</name>
    <dbReference type="NCBI Taxonomy" id="401106"/>
    <lineage>
        <taxon>Bacteria</taxon>
        <taxon>Bacillati</taxon>
        <taxon>Actinomycetota</taxon>
        <taxon>Actinomycetes</taxon>
        <taxon>Pseudonocardiales</taxon>
        <taxon>Pseudonocardiaceae</taxon>
        <taxon>Amycolatopsis</taxon>
    </lineage>
</organism>
<keyword evidence="1 3" id="KW-0238">DNA-binding</keyword>
<evidence type="ECO:0000256" key="3">
    <source>
        <dbReference type="PROSITE-ProRule" id="PRU01248"/>
    </source>
</evidence>
<evidence type="ECO:0000313" key="6">
    <source>
        <dbReference type="EMBL" id="GAA3829003.1"/>
    </source>
</evidence>
<dbReference type="Proteomes" id="UP001501624">
    <property type="component" value="Unassembled WGS sequence"/>
</dbReference>
<dbReference type="PROSITE" id="PS51900">
    <property type="entry name" value="CB"/>
    <property type="match status" value="1"/>
</dbReference>
<dbReference type="EMBL" id="BAABCM010000008">
    <property type="protein sequence ID" value="GAA3829003.1"/>
    <property type="molecule type" value="Genomic_DNA"/>
</dbReference>
<gene>
    <name evidence="6" type="ORF">GCM10022380_54430</name>
</gene>
<keyword evidence="2" id="KW-0233">DNA recombination</keyword>
<dbReference type="Gene3D" id="1.10.443.10">
    <property type="entry name" value="Intergrase catalytic core"/>
    <property type="match status" value="1"/>
</dbReference>
<dbReference type="InterPro" id="IPR028259">
    <property type="entry name" value="AP2-like_int_N"/>
</dbReference>